<keyword evidence="3 12" id="KW-0378">Hydrolase</keyword>
<dbReference type="CDD" id="cd17932">
    <property type="entry name" value="DEXQc_UvrD"/>
    <property type="match status" value="1"/>
</dbReference>
<name>C8PG72_9BACT</name>
<evidence type="ECO:0000256" key="5">
    <source>
        <dbReference type="ARBA" id="ARBA00022840"/>
    </source>
</evidence>
<feature type="binding site" evidence="12">
    <location>
        <begin position="35"/>
        <end position="42"/>
    </location>
    <ligand>
        <name>ATP</name>
        <dbReference type="ChEBI" id="CHEBI:30616"/>
    </ligand>
</feature>
<gene>
    <name evidence="15" type="ORF">CAMGR0001_0865</name>
</gene>
<evidence type="ECO:0000256" key="11">
    <source>
        <dbReference type="ARBA" id="ARBA00048988"/>
    </source>
</evidence>
<comment type="catalytic activity">
    <reaction evidence="11">
        <text>ATP + H2O = ADP + phosphate + H(+)</text>
        <dbReference type="Rhea" id="RHEA:13065"/>
        <dbReference type="ChEBI" id="CHEBI:15377"/>
        <dbReference type="ChEBI" id="CHEBI:15378"/>
        <dbReference type="ChEBI" id="CHEBI:30616"/>
        <dbReference type="ChEBI" id="CHEBI:43474"/>
        <dbReference type="ChEBI" id="CHEBI:456216"/>
        <dbReference type="EC" id="5.6.2.4"/>
    </reaction>
</comment>
<dbReference type="Gene3D" id="1.10.486.10">
    <property type="entry name" value="PCRA, domain 4"/>
    <property type="match status" value="2"/>
</dbReference>
<evidence type="ECO:0000256" key="10">
    <source>
        <dbReference type="ARBA" id="ARBA00034923"/>
    </source>
</evidence>
<keyword evidence="16" id="KW-1185">Reference proteome</keyword>
<dbReference type="Pfam" id="PF13361">
    <property type="entry name" value="UvrD_C"/>
    <property type="match status" value="1"/>
</dbReference>
<dbReference type="SUPFAM" id="SSF52540">
    <property type="entry name" value="P-loop containing nucleoside triphosphate hydrolases"/>
    <property type="match status" value="1"/>
</dbReference>
<dbReference type="Pfam" id="PF00580">
    <property type="entry name" value="UvrD-helicase"/>
    <property type="match status" value="1"/>
</dbReference>
<evidence type="ECO:0000256" key="9">
    <source>
        <dbReference type="ARBA" id="ARBA00034808"/>
    </source>
</evidence>
<evidence type="ECO:0000256" key="8">
    <source>
        <dbReference type="ARBA" id="ARBA00034617"/>
    </source>
</evidence>
<dbReference type="GO" id="GO:0033202">
    <property type="term" value="C:DNA helicase complex"/>
    <property type="evidence" value="ECO:0007669"/>
    <property type="project" value="TreeGrafter"/>
</dbReference>
<keyword evidence="7" id="KW-0413">Isomerase</keyword>
<dbReference type="Gene3D" id="1.10.10.160">
    <property type="match status" value="1"/>
</dbReference>
<comment type="catalytic activity">
    <reaction evidence="8">
        <text>Couples ATP hydrolysis with the unwinding of duplex DNA by translocating in the 3'-5' direction.</text>
        <dbReference type="EC" id="5.6.2.4"/>
    </reaction>
</comment>
<keyword evidence="5 12" id="KW-0067">ATP-binding</keyword>
<protein>
    <recommendedName>
        <fullName evidence="9">DNA 3'-5' helicase</fullName>
        <ecNumber evidence="9">5.6.2.4</ecNumber>
    </recommendedName>
    <alternativeName>
        <fullName evidence="10">DNA 3'-5' helicase II</fullName>
    </alternativeName>
</protein>
<organism evidence="15 16">
    <name type="scientific">Campylobacter gracilis RM3268</name>
    <dbReference type="NCBI Taxonomy" id="553220"/>
    <lineage>
        <taxon>Bacteria</taxon>
        <taxon>Pseudomonadati</taxon>
        <taxon>Campylobacterota</taxon>
        <taxon>Epsilonproteobacteria</taxon>
        <taxon>Campylobacterales</taxon>
        <taxon>Campylobacteraceae</taxon>
        <taxon>Campylobacter</taxon>
    </lineage>
</organism>
<evidence type="ECO:0000256" key="3">
    <source>
        <dbReference type="ARBA" id="ARBA00022801"/>
    </source>
</evidence>
<dbReference type="AlphaFoldDB" id="C8PG72"/>
<dbReference type="Gene3D" id="3.40.50.300">
    <property type="entry name" value="P-loop containing nucleotide triphosphate hydrolases"/>
    <property type="match status" value="3"/>
</dbReference>
<dbReference type="EC" id="5.6.2.4" evidence="9"/>
<feature type="domain" description="UvrD-like helicase ATP-binding" evidence="13">
    <location>
        <begin position="14"/>
        <end position="288"/>
    </location>
</feature>
<evidence type="ECO:0000256" key="1">
    <source>
        <dbReference type="ARBA" id="ARBA00009922"/>
    </source>
</evidence>
<dbReference type="GO" id="GO:0016887">
    <property type="term" value="F:ATP hydrolysis activity"/>
    <property type="evidence" value="ECO:0007669"/>
    <property type="project" value="RHEA"/>
</dbReference>
<evidence type="ECO:0000256" key="7">
    <source>
        <dbReference type="ARBA" id="ARBA00023235"/>
    </source>
</evidence>
<evidence type="ECO:0000259" key="14">
    <source>
        <dbReference type="PROSITE" id="PS51217"/>
    </source>
</evidence>
<sequence>MAPFCKGIILDALAKLNTEQYAAATAPAGHNLVIASAGTGKTSTIVARIAHLLNLGTSPRKILLLTFTNKAASEMIARLQRHFDKKITSAIVAGTFHAVSYALLRELGKGVILKQPAELKTLLKSLVERRKFYHVSDTRPYGGAYLYDVYSLYQNKEMSADFATWFSKNYEDQAEFAEIYADILREFEEEKAKFNYADFNDVLLKMRRELQKGAPLRFDEILVDEYQDTNSLQGSLIDAFATKSLFCVGDFDQSIYAFNGANIDIIGSFGKRFADAKIYALNINYRSSSAILALANRVIANNPRLYEKKLIVGREGKFSAPRLHVYDDTAAQYAHVAAQIAQSGVPREKIAVIFRNNSSADGVEVALKELGIGAKRKGGVSFFESREIKVFTDIFAMIINPKDMMAFMSTCEYARGVGSALSKELFDALIALGHGSIHAGLLRPDESVKIFEKKRKNYQLGLFDDVDIIGSVSRFEALEFDEFFRSHPVLKHNKITEGGAVFLHEIYKIFKKSGSATRSATLISQIKNSCLFSLVADFIATKRATLKNGKIDDERKKDEISRIYDKCGILEQIAGKYADPQSFYNFITLGAKEMSEGEGVNLLSVHASKGLEFCSVYLIDLAQNRFPNLKLMAMGGSLEEERRLFYVAVTRARDELVLSYAKFDKIRKVSYEPSCFLREAGLVK</sequence>
<dbReference type="GO" id="GO:0005524">
    <property type="term" value="F:ATP binding"/>
    <property type="evidence" value="ECO:0007669"/>
    <property type="project" value="UniProtKB-UniRule"/>
</dbReference>
<reference evidence="15 16" key="1">
    <citation type="submission" date="2009-07" db="EMBL/GenBank/DDBJ databases">
        <authorList>
            <person name="Madupu R."/>
            <person name="Sebastian Y."/>
            <person name="Durkin A.S."/>
            <person name="Torralba M."/>
            <person name="Methe B."/>
            <person name="Sutton G.G."/>
            <person name="Strausberg R.L."/>
            <person name="Nelson K.E."/>
        </authorList>
    </citation>
    <scope>NUCLEOTIDE SEQUENCE [LARGE SCALE GENOMIC DNA]</scope>
    <source>
        <strain evidence="15 16">RM3268</strain>
    </source>
</reference>
<dbReference type="eggNOG" id="COG0210">
    <property type="taxonomic scope" value="Bacteria"/>
</dbReference>
<dbReference type="PROSITE" id="PS51198">
    <property type="entry name" value="UVRD_HELICASE_ATP_BIND"/>
    <property type="match status" value="1"/>
</dbReference>
<comment type="caution">
    <text evidence="15">The sequence shown here is derived from an EMBL/GenBank/DDBJ whole genome shotgun (WGS) entry which is preliminary data.</text>
</comment>
<dbReference type="PANTHER" id="PTHR11070">
    <property type="entry name" value="UVRD / RECB / PCRA DNA HELICASE FAMILY MEMBER"/>
    <property type="match status" value="1"/>
</dbReference>
<dbReference type="GO" id="GO:0005829">
    <property type="term" value="C:cytosol"/>
    <property type="evidence" value="ECO:0007669"/>
    <property type="project" value="TreeGrafter"/>
</dbReference>
<dbReference type="PROSITE" id="PS51217">
    <property type="entry name" value="UVRD_HELICASE_CTER"/>
    <property type="match status" value="1"/>
</dbReference>
<evidence type="ECO:0000256" key="2">
    <source>
        <dbReference type="ARBA" id="ARBA00022741"/>
    </source>
</evidence>
<keyword evidence="4 12" id="KW-0347">Helicase</keyword>
<dbReference type="InterPro" id="IPR014016">
    <property type="entry name" value="UvrD-like_ATP-bd"/>
</dbReference>
<dbReference type="PANTHER" id="PTHR11070:SF2">
    <property type="entry name" value="ATP-DEPENDENT DNA HELICASE SRS2"/>
    <property type="match status" value="1"/>
</dbReference>
<evidence type="ECO:0000256" key="6">
    <source>
        <dbReference type="ARBA" id="ARBA00023125"/>
    </source>
</evidence>
<dbReference type="InterPro" id="IPR014017">
    <property type="entry name" value="DNA_helicase_UvrD-like_C"/>
</dbReference>
<dbReference type="GO" id="GO:0003677">
    <property type="term" value="F:DNA binding"/>
    <property type="evidence" value="ECO:0007669"/>
    <property type="project" value="UniProtKB-KW"/>
</dbReference>
<evidence type="ECO:0000313" key="16">
    <source>
        <dbReference type="Proteomes" id="UP000005709"/>
    </source>
</evidence>
<dbReference type="OrthoDB" id="9810135at2"/>
<proteinExistence type="inferred from homology"/>
<dbReference type="InterPro" id="IPR013986">
    <property type="entry name" value="DExx_box_DNA_helicase_dom_sf"/>
</dbReference>
<dbReference type="RefSeq" id="WP_005870402.1">
    <property type="nucleotide sequence ID" value="NZ_ACYG01000019.1"/>
</dbReference>
<dbReference type="Proteomes" id="UP000005709">
    <property type="component" value="Unassembled WGS sequence"/>
</dbReference>
<dbReference type="GO" id="GO:0000725">
    <property type="term" value="P:recombinational repair"/>
    <property type="evidence" value="ECO:0007669"/>
    <property type="project" value="TreeGrafter"/>
</dbReference>
<dbReference type="InterPro" id="IPR000212">
    <property type="entry name" value="DNA_helicase_UvrD/REP"/>
</dbReference>
<evidence type="ECO:0000259" key="13">
    <source>
        <dbReference type="PROSITE" id="PS51198"/>
    </source>
</evidence>
<dbReference type="GO" id="GO:0043138">
    <property type="term" value="F:3'-5' DNA helicase activity"/>
    <property type="evidence" value="ECO:0007669"/>
    <property type="project" value="UniProtKB-EC"/>
</dbReference>
<evidence type="ECO:0000256" key="4">
    <source>
        <dbReference type="ARBA" id="ARBA00022806"/>
    </source>
</evidence>
<dbReference type="InterPro" id="IPR027417">
    <property type="entry name" value="P-loop_NTPase"/>
</dbReference>
<dbReference type="STRING" id="824.CGRAC_1181"/>
<keyword evidence="6" id="KW-0238">DNA-binding</keyword>
<evidence type="ECO:0000256" key="12">
    <source>
        <dbReference type="PROSITE-ProRule" id="PRU00560"/>
    </source>
</evidence>
<dbReference type="EMBL" id="ACYG01000019">
    <property type="protein sequence ID" value="EEV18110.1"/>
    <property type="molecule type" value="Genomic_DNA"/>
</dbReference>
<comment type="similarity">
    <text evidence="1">Belongs to the helicase family. UvrD subfamily.</text>
</comment>
<accession>C8PG72</accession>
<evidence type="ECO:0000313" key="15">
    <source>
        <dbReference type="EMBL" id="EEV18110.1"/>
    </source>
</evidence>
<feature type="domain" description="UvrD-like helicase C-terminal" evidence="14">
    <location>
        <begin position="289"/>
        <end position="610"/>
    </location>
</feature>
<keyword evidence="2 12" id="KW-0547">Nucleotide-binding</keyword>